<protein>
    <submittedName>
        <fullName evidence="6">SDR family NAD(P)-dependent oxidoreductase</fullName>
        <ecNumber evidence="6">1.1.1.-</ecNumber>
    </submittedName>
</protein>
<dbReference type="EC" id="1.1.1.-" evidence="6"/>
<keyword evidence="7" id="KW-1185">Reference proteome</keyword>
<dbReference type="GO" id="GO:0016491">
    <property type="term" value="F:oxidoreductase activity"/>
    <property type="evidence" value="ECO:0007669"/>
    <property type="project" value="UniProtKB-KW"/>
</dbReference>
<keyword evidence="3" id="KW-0520">NAD</keyword>
<dbReference type="InterPro" id="IPR002347">
    <property type="entry name" value="SDR_fam"/>
</dbReference>
<keyword evidence="5" id="KW-0753">Steroid metabolism</keyword>
<dbReference type="Proteomes" id="UP001601303">
    <property type="component" value="Unassembled WGS sequence"/>
</dbReference>
<dbReference type="NCBIfam" id="NF005559">
    <property type="entry name" value="PRK07231.1"/>
    <property type="match status" value="1"/>
</dbReference>
<evidence type="ECO:0000256" key="2">
    <source>
        <dbReference type="ARBA" id="ARBA00023002"/>
    </source>
</evidence>
<gene>
    <name evidence="6" type="ORF">ACFYNQ_35290</name>
</gene>
<dbReference type="CDD" id="cd05233">
    <property type="entry name" value="SDR_c"/>
    <property type="match status" value="1"/>
</dbReference>
<comment type="similarity">
    <text evidence="1">Belongs to the short-chain dehydrogenases/reductases (SDR) family.</text>
</comment>
<dbReference type="Pfam" id="PF13561">
    <property type="entry name" value="adh_short_C2"/>
    <property type="match status" value="1"/>
</dbReference>
<dbReference type="SUPFAM" id="SSF51735">
    <property type="entry name" value="NAD(P)-binding Rossmann-fold domains"/>
    <property type="match status" value="1"/>
</dbReference>
<dbReference type="PANTHER" id="PTHR43180:SF28">
    <property type="entry name" value="NAD(P)-BINDING ROSSMANN-FOLD SUPERFAMILY PROTEIN"/>
    <property type="match status" value="1"/>
</dbReference>
<evidence type="ECO:0000256" key="4">
    <source>
        <dbReference type="ARBA" id="ARBA00023098"/>
    </source>
</evidence>
<keyword evidence="4" id="KW-0443">Lipid metabolism</keyword>
<keyword evidence="2 6" id="KW-0560">Oxidoreductase</keyword>
<reference evidence="6 7" key="1">
    <citation type="submission" date="2024-10" db="EMBL/GenBank/DDBJ databases">
        <title>The Natural Products Discovery Center: Release of the First 8490 Sequenced Strains for Exploring Actinobacteria Biosynthetic Diversity.</title>
        <authorList>
            <person name="Kalkreuter E."/>
            <person name="Kautsar S.A."/>
            <person name="Yang D."/>
            <person name="Bader C.D."/>
            <person name="Teijaro C.N."/>
            <person name="Fluegel L."/>
            <person name="Davis C.M."/>
            <person name="Simpson J.R."/>
            <person name="Lauterbach L."/>
            <person name="Steele A.D."/>
            <person name="Gui C."/>
            <person name="Meng S."/>
            <person name="Li G."/>
            <person name="Viehrig K."/>
            <person name="Ye F."/>
            <person name="Su P."/>
            <person name="Kiefer A.F."/>
            <person name="Nichols A."/>
            <person name="Cepeda A.J."/>
            <person name="Yan W."/>
            <person name="Fan B."/>
            <person name="Jiang Y."/>
            <person name="Adhikari A."/>
            <person name="Zheng C.-J."/>
            <person name="Schuster L."/>
            <person name="Cowan T.M."/>
            <person name="Smanski M.J."/>
            <person name="Chevrette M.G."/>
            <person name="De Carvalho L.P.S."/>
            <person name="Shen B."/>
        </authorList>
    </citation>
    <scope>NUCLEOTIDE SEQUENCE [LARGE SCALE GENOMIC DNA]</scope>
    <source>
        <strain evidence="6 7">NPDC006488</strain>
    </source>
</reference>
<evidence type="ECO:0000256" key="3">
    <source>
        <dbReference type="ARBA" id="ARBA00023027"/>
    </source>
</evidence>
<dbReference type="PANTHER" id="PTHR43180">
    <property type="entry name" value="3-OXOACYL-(ACYL-CARRIER-PROTEIN) REDUCTASE (AFU_ORTHOLOGUE AFUA_6G11210)"/>
    <property type="match status" value="1"/>
</dbReference>
<comment type="caution">
    <text evidence="6">The sequence shown here is derived from an EMBL/GenBank/DDBJ whole genome shotgun (WGS) entry which is preliminary data.</text>
</comment>
<dbReference type="Gene3D" id="3.40.50.720">
    <property type="entry name" value="NAD(P)-binding Rossmann-like Domain"/>
    <property type="match status" value="1"/>
</dbReference>
<dbReference type="InterPro" id="IPR036291">
    <property type="entry name" value="NAD(P)-bd_dom_sf"/>
</dbReference>
<dbReference type="PRINTS" id="PR00080">
    <property type="entry name" value="SDRFAMILY"/>
</dbReference>
<evidence type="ECO:0000313" key="7">
    <source>
        <dbReference type="Proteomes" id="UP001601303"/>
    </source>
</evidence>
<sequence>MAKELSDKIAVVTGGAAGLGRATVERLLEDGARVVIADLDPDLGESLANGYGPDVRFRRTDVADAEQVRGLVDFAVKEFGGLHLMVNNAGVSGAMHQHFLDEDFADFQRVLSVNLLGVMVGTQAAARHMAANGGGSIVNISSIGGIQAGASVPTYRASKAAVVHFTKGVAVDLAEYGIRVNCVAPGGIPTQLLASATAAGQEGDAEEMTRRIRAHMAAVQPLQRQGTPRDVAEAVAYLGGDRSLHTTGTVLTIDGGTTAGPKPLRA</sequence>
<evidence type="ECO:0000313" key="6">
    <source>
        <dbReference type="EMBL" id="MFE9603817.1"/>
    </source>
</evidence>
<dbReference type="PRINTS" id="PR00081">
    <property type="entry name" value="GDHRDH"/>
</dbReference>
<name>A0ABW6MES3_9ACTN</name>
<organism evidence="6 7">
    <name type="scientific">Streptomyces hokutonensis</name>
    <dbReference type="NCBI Taxonomy" id="1306990"/>
    <lineage>
        <taxon>Bacteria</taxon>
        <taxon>Bacillati</taxon>
        <taxon>Actinomycetota</taxon>
        <taxon>Actinomycetes</taxon>
        <taxon>Kitasatosporales</taxon>
        <taxon>Streptomycetaceae</taxon>
        <taxon>Streptomyces</taxon>
    </lineage>
</organism>
<dbReference type="RefSeq" id="WP_388112674.1">
    <property type="nucleotide sequence ID" value="NZ_JBIAHM010000014.1"/>
</dbReference>
<dbReference type="EMBL" id="JBIAHM010000014">
    <property type="protein sequence ID" value="MFE9603817.1"/>
    <property type="molecule type" value="Genomic_DNA"/>
</dbReference>
<evidence type="ECO:0000256" key="1">
    <source>
        <dbReference type="ARBA" id="ARBA00006484"/>
    </source>
</evidence>
<accession>A0ABW6MES3</accession>
<proteinExistence type="inferred from homology"/>
<evidence type="ECO:0000256" key="5">
    <source>
        <dbReference type="ARBA" id="ARBA00023221"/>
    </source>
</evidence>